<protein>
    <submittedName>
        <fullName evidence="1">Uncharacterized protein</fullName>
    </submittedName>
</protein>
<evidence type="ECO:0000313" key="1">
    <source>
        <dbReference type="EMBL" id="GAJ92940.1"/>
    </source>
</evidence>
<accession>A0AA87Q079</accession>
<comment type="caution">
    <text evidence="1">The sequence shown here is derived from an EMBL/GenBank/DDBJ whole genome shotgun (WGS) entry which is preliminary data.</text>
</comment>
<sequence length="105" mass="11788">MTDTKSGAHPIRRDPAMHLFAVGQAVWIRKAPGMAAPKFRSTYRITGTLPPRGNVLQYRIRNEDEPHERVMMEDQLESARASSGGRETLMEKTFGHAQGAKPWLS</sequence>
<evidence type="ECO:0000313" key="2">
    <source>
        <dbReference type="Proteomes" id="UP000026941"/>
    </source>
</evidence>
<dbReference type="RefSeq" id="WP_007691410.1">
    <property type="nucleotide sequence ID" value="NZ_BAYX01000005.1"/>
</dbReference>
<name>A0AA87Q079_RHIRH</name>
<gene>
    <name evidence="1" type="ORF">RRH01S_05_00110</name>
</gene>
<dbReference type="Proteomes" id="UP000026941">
    <property type="component" value="Unassembled WGS sequence"/>
</dbReference>
<organism evidence="1 2">
    <name type="scientific">Rhizobium rhizogenes NBRC 13257</name>
    <dbReference type="NCBI Taxonomy" id="1220581"/>
    <lineage>
        <taxon>Bacteria</taxon>
        <taxon>Pseudomonadati</taxon>
        <taxon>Pseudomonadota</taxon>
        <taxon>Alphaproteobacteria</taxon>
        <taxon>Hyphomicrobiales</taxon>
        <taxon>Rhizobiaceae</taxon>
        <taxon>Rhizobium/Agrobacterium group</taxon>
        <taxon>Rhizobium</taxon>
    </lineage>
</organism>
<dbReference type="EMBL" id="BAYX01000005">
    <property type="protein sequence ID" value="GAJ92940.1"/>
    <property type="molecule type" value="Genomic_DNA"/>
</dbReference>
<proteinExistence type="predicted"/>
<reference evidence="1 2" key="1">
    <citation type="submission" date="2014-05" db="EMBL/GenBank/DDBJ databases">
        <title>Whole genome shotgun sequence of Rhizobium rhizogenes NBRC 13257.</title>
        <authorList>
            <person name="Katano-Makiyama Y."/>
            <person name="Hosoyama A."/>
            <person name="Hashimoto M."/>
            <person name="Hosoyama Y."/>
            <person name="Noguchi M."/>
            <person name="Tsuchikane K."/>
            <person name="Kimura A."/>
            <person name="Ohji S."/>
            <person name="Ichikawa N."/>
            <person name="Yamazoe A."/>
            <person name="Fujita N."/>
        </authorList>
    </citation>
    <scope>NUCLEOTIDE SEQUENCE [LARGE SCALE GENOMIC DNA]</scope>
    <source>
        <strain evidence="1 2">NBRC 13257</strain>
    </source>
</reference>
<dbReference type="AlphaFoldDB" id="A0AA87Q079"/>